<dbReference type="Proteomes" id="UP001222325">
    <property type="component" value="Unassembled WGS sequence"/>
</dbReference>
<reference evidence="2" key="1">
    <citation type="submission" date="2023-03" db="EMBL/GenBank/DDBJ databases">
        <title>Massive genome expansion in bonnet fungi (Mycena s.s.) driven by repeated elements and novel gene families across ecological guilds.</title>
        <authorList>
            <consortium name="Lawrence Berkeley National Laboratory"/>
            <person name="Harder C.B."/>
            <person name="Miyauchi S."/>
            <person name="Viragh M."/>
            <person name="Kuo A."/>
            <person name="Thoen E."/>
            <person name="Andreopoulos B."/>
            <person name="Lu D."/>
            <person name="Skrede I."/>
            <person name="Drula E."/>
            <person name="Henrissat B."/>
            <person name="Morin E."/>
            <person name="Kohler A."/>
            <person name="Barry K."/>
            <person name="LaButti K."/>
            <person name="Morin E."/>
            <person name="Salamov A."/>
            <person name="Lipzen A."/>
            <person name="Mereny Z."/>
            <person name="Hegedus B."/>
            <person name="Baldrian P."/>
            <person name="Stursova M."/>
            <person name="Weitz H."/>
            <person name="Taylor A."/>
            <person name="Grigoriev I.V."/>
            <person name="Nagy L.G."/>
            <person name="Martin F."/>
            <person name="Kauserud H."/>
        </authorList>
    </citation>
    <scope>NUCLEOTIDE SEQUENCE</scope>
    <source>
        <strain evidence="2">CBHHK173m</strain>
    </source>
</reference>
<dbReference type="InterPro" id="IPR025476">
    <property type="entry name" value="Helitron_helicase-like"/>
</dbReference>
<comment type="caution">
    <text evidence="2">The sequence shown here is derived from an EMBL/GenBank/DDBJ whole genome shotgun (WGS) entry which is preliminary data.</text>
</comment>
<accession>A0AAD6XSP4</accession>
<keyword evidence="3" id="KW-1185">Reference proteome</keyword>
<gene>
    <name evidence="2" type="ORF">B0H15DRAFT_783862</name>
</gene>
<protein>
    <recommendedName>
        <fullName evidence="1">Helitron helicase-like domain-containing protein</fullName>
    </recommendedName>
</protein>
<dbReference type="AlphaFoldDB" id="A0AAD6XSP4"/>
<sequence>MITKFLDIILGAKRASKIGILGKVKGWYAVVEAQVRGSLHLHILIWIDGAPASPLDMKELMNSDPEFKEKLARWYDDLICQSFPKETVPYVAVTGTPKQLPVLSRPMDPLSPNYEQKRDQHHRDLCENTGLVHEHNATCFKHIPRHIHSLLDPDTDCRFQLPRPIVSETHFDEDGDLVIRCENGHLNGHNPTTTLCLGCNTDLKQTASGPVAMAMVEYMLNYTVKLQLDTSIVFSSLCASIQTLKIDPPKDADGEIDRAEMSRLMMVKATNKLVGKRELTGQQTASQLLGRKNNYTSDEYKEYWWSSLLRDIAR</sequence>
<evidence type="ECO:0000259" key="1">
    <source>
        <dbReference type="Pfam" id="PF14214"/>
    </source>
</evidence>
<dbReference type="Pfam" id="PF14214">
    <property type="entry name" value="Helitron_like_N"/>
    <property type="match status" value="1"/>
</dbReference>
<proteinExistence type="predicted"/>
<organism evidence="2 3">
    <name type="scientific">Mycena belliarum</name>
    <dbReference type="NCBI Taxonomy" id="1033014"/>
    <lineage>
        <taxon>Eukaryota</taxon>
        <taxon>Fungi</taxon>
        <taxon>Dikarya</taxon>
        <taxon>Basidiomycota</taxon>
        <taxon>Agaricomycotina</taxon>
        <taxon>Agaricomycetes</taxon>
        <taxon>Agaricomycetidae</taxon>
        <taxon>Agaricales</taxon>
        <taxon>Marasmiineae</taxon>
        <taxon>Mycenaceae</taxon>
        <taxon>Mycena</taxon>
    </lineage>
</organism>
<feature type="domain" description="Helitron helicase-like" evidence="1">
    <location>
        <begin position="3"/>
        <end position="45"/>
    </location>
</feature>
<name>A0AAD6XSP4_9AGAR</name>
<evidence type="ECO:0000313" key="2">
    <source>
        <dbReference type="EMBL" id="KAJ7084568.1"/>
    </source>
</evidence>
<dbReference type="EMBL" id="JARJCN010000037">
    <property type="protein sequence ID" value="KAJ7084568.1"/>
    <property type="molecule type" value="Genomic_DNA"/>
</dbReference>
<evidence type="ECO:0000313" key="3">
    <source>
        <dbReference type="Proteomes" id="UP001222325"/>
    </source>
</evidence>
<feature type="non-terminal residue" evidence="2">
    <location>
        <position position="314"/>
    </location>
</feature>